<reference evidence="1 2" key="1">
    <citation type="journal article" date="2021" name="Res Sq">
        <title>Streptomyces Pimoensis sp. nov., Isolated From the Taklimakan Desert in Xinjiang, China.</title>
        <authorList>
            <person name="Zhang P."/>
            <person name="Luo X."/>
            <person name="Luo X."/>
            <person name="Liu Z."/>
            <person name="Xia Z."/>
            <person name="Wan C."/>
            <person name="zhang L."/>
        </authorList>
    </citation>
    <scope>NUCLEOTIDE SEQUENCE [LARGE SCALE GENOMIC DNA]</scope>
    <source>
        <strain evidence="1 2">TRM75549</strain>
    </source>
</reference>
<accession>A0ABV4IX20</accession>
<name>A0ABV4IX20_9ACTN</name>
<organism evidence="1 2">
    <name type="scientific">Streptomyces pimonensis</name>
    <dbReference type="NCBI Taxonomy" id="2860288"/>
    <lineage>
        <taxon>Bacteria</taxon>
        <taxon>Bacillati</taxon>
        <taxon>Actinomycetota</taxon>
        <taxon>Actinomycetes</taxon>
        <taxon>Kitasatosporales</taxon>
        <taxon>Streptomycetaceae</taxon>
        <taxon>Streptomyces</taxon>
    </lineage>
</organism>
<dbReference type="Proteomes" id="UP001567537">
    <property type="component" value="Unassembled WGS sequence"/>
</dbReference>
<keyword evidence="2" id="KW-1185">Reference proteome</keyword>
<comment type="caution">
    <text evidence="1">The sequence shown here is derived from an EMBL/GenBank/DDBJ whole genome shotgun (WGS) entry which is preliminary data.</text>
</comment>
<dbReference type="EMBL" id="JAHWZY010000009">
    <property type="protein sequence ID" value="MEZ3179234.1"/>
    <property type="molecule type" value="Genomic_DNA"/>
</dbReference>
<protein>
    <submittedName>
        <fullName evidence="1">DUF1152 domain-containing protein</fullName>
    </submittedName>
</protein>
<sequence length="141" mass="15894">MSAAFSDDWPAREGPLVHEVDLDEALGHNTLARAIMATTALDEVEVHSREVCGFSETDYEHNKALWLKDQPPTPLDADTVLRQVDEFEFESDTHARGVTHTTFRHLTEVLSLNGTQRGELHQLLISDRPNRHDAPLWNIGT</sequence>
<proteinExistence type="predicted"/>
<gene>
    <name evidence="1" type="ORF">KYY02_11195</name>
</gene>
<evidence type="ECO:0000313" key="2">
    <source>
        <dbReference type="Proteomes" id="UP001567537"/>
    </source>
</evidence>
<evidence type="ECO:0000313" key="1">
    <source>
        <dbReference type="EMBL" id="MEZ3179234.1"/>
    </source>
</evidence>